<name>A0ABX6H0V2_9MICO</name>
<dbReference type="InterPro" id="IPR028098">
    <property type="entry name" value="Glyco_trans_4-like_N"/>
</dbReference>
<dbReference type="SUPFAM" id="SSF53756">
    <property type="entry name" value="UDP-Glycosyltransferase/glycogen phosphorylase"/>
    <property type="match status" value="1"/>
</dbReference>
<dbReference type="InterPro" id="IPR001296">
    <property type="entry name" value="Glyco_trans_1"/>
</dbReference>
<dbReference type="Pfam" id="PF13439">
    <property type="entry name" value="Glyco_transf_4"/>
    <property type="match status" value="1"/>
</dbReference>
<feature type="domain" description="Glycosyl transferase family 1" evidence="3">
    <location>
        <begin position="173"/>
        <end position="327"/>
    </location>
</feature>
<evidence type="ECO:0000313" key="6">
    <source>
        <dbReference type="Proteomes" id="UP000464597"/>
    </source>
</evidence>
<dbReference type="Gene3D" id="3.40.50.2000">
    <property type="entry name" value="Glycogen Phosphorylase B"/>
    <property type="match status" value="2"/>
</dbReference>
<evidence type="ECO:0000259" key="3">
    <source>
        <dbReference type="Pfam" id="PF00534"/>
    </source>
</evidence>
<organism evidence="5 6">
    <name type="scientific">Rathayibacter festucae</name>
    <dbReference type="NCBI Taxonomy" id="110937"/>
    <lineage>
        <taxon>Bacteria</taxon>
        <taxon>Bacillati</taxon>
        <taxon>Actinomycetota</taxon>
        <taxon>Actinomycetes</taxon>
        <taxon>Micrococcales</taxon>
        <taxon>Microbacteriaceae</taxon>
        <taxon>Rathayibacter</taxon>
    </lineage>
</organism>
<evidence type="ECO:0000313" key="5">
    <source>
        <dbReference type="EMBL" id="QHC63412.1"/>
    </source>
</evidence>
<protein>
    <submittedName>
        <fullName evidence="5">Glycosyltransferase</fullName>
    </submittedName>
</protein>
<dbReference type="CDD" id="cd03809">
    <property type="entry name" value="GT4_MtfB-like"/>
    <property type="match status" value="1"/>
</dbReference>
<keyword evidence="6" id="KW-1185">Reference proteome</keyword>
<proteinExistence type="predicted"/>
<feature type="domain" description="Glycosyltransferase subfamily 4-like N-terminal" evidence="4">
    <location>
        <begin position="59"/>
        <end position="157"/>
    </location>
</feature>
<evidence type="ECO:0000256" key="1">
    <source>
        <dbReference type="ARBA" id="ARBA00022676"/>
    </source>
</evidence>
<dbReference type="EMBL" id="CP047180">
    <property type="protein sequence ID" value="QHC63412.1"/>
    <property type="molecule type" value="Genomic_DNA"/>
</dbReference>
<dbReference type="Proteomes" id="UP000464597">
    <property type="component" value="Chromosome"/>
</dbReference>
<keyword evidence="1" id="KW-0328">Glycosyltransferase</keyword>
<reference evidence="6" key="1">
    <citation type="submission" date="2019-12" db="EMBL/GenBank/DDBJ databases">
        <title>Complete and draft genome sequences of new strains and members of some known species of the genus Rathayibacter isolated from plants.</title>
        <authorList>
            <person name="Tarlachkov S.V."/>
            <person name="Starodumova I.P."/>
            <person name="Dorofeeva L.V."/>
            <person name="Prisyazhnaya N.V."/>
            <person name="Leyn S."/>
            <person name="Zlamal J."/>
            <person name="Elan M."/>
            <person name="Osterman A.L."/>
            <person name="Nadler S."/>
            <person name="Subbotin S.A."/>
            <person name="Evtushenko L.I."/>
        </authorList>
    </citation>
    <scope>NUCLEOTIDE SEQUENCE [LARGE SCALE GENOMIC DNA]</scope>
    <source>
        <strain evidence="6">VKM Ac-2802</strain>
    </source>
</reference>
<accession>A0ABX6H0V2</accession>
<dbReference type="PANTHER" id="PTHR46401">
    <property type="entry name" value="GLYCOSYLTRANSFERASE WBBK-RELATED"/>
    <property type="match status" value="1"/>
</dbReference>
<dbReference type="RefSeq" id="WP_159423166.1">
    <property type="nucleotide sequence ID" value="NZ_CP047180.1"/>
</dbReference>
<dbReference type="Pfam" id="PF00534">
    <property type="entry name" value="Glycos_transf_1"/>
    <property type="match status" value="1"/>
</dbReference>
<evidence type="ECO:0000256" key="2">
    <source>
        <dbReference type="ARBA" id="ARBA00022679"/>
    </source>
</evidence>
<evidence type="ECO:0000259" key="4">
    <source>
        <dbReference type="Pfam" id="PF13439"/>
    </source>
</evidence>
<dbReference type="PANTHER" id="PTHR46401:SF2">
    <property type="entry name" value="GLYCOSYLTRANSFERASE WBBK-RELATED"/>
    <property type="match status" value="1"/>
</dbReference>
<keyword evidence="2" id="KW-0808">Transferase</keyword>
<gene>
    <name evidence="5" type="ORF">GSU69_12460</name>
</gene>
<sequence length="354" mass="38240">MTRVLVSARVLDKQVGGNTRYARTIYSGLARHGVEHALGRPPLATGRARSAVYAGWEGVVWPLAPGRGVDVLHFPADTGAVVPGRVPIVSTVHGLATLHMEGVRSPRADRLWRARVSRLVEVSDEIITISNSSARDIDTIVPGAMSKITVIPHGIDHRTFTPIAGASDEAERARLDLDGPYFLYLGNIDPRKNVIELCRAAEQVFDRTGIPLLVSGAPAWESESIMQVVESTRGVRYLGRVSDEALVPLLRGALAFVFPSKYEGFGFPVAEAMACGTPVICSDRGSLGEVAGDAALLVQGLDADSIAVEMLRLAEDEQLRAELRERGLVNVQRFVWETSIAEHARVLTRAAAAR</sequence>